<evidence type="ECO:0008006" key="7">
    <source>
        <dbReference type="Google" id="ProtNLM"/>
    </source>
</evidence>
<feature type="region of interest" description="Disordered" evidence="4">
    <location>
        <begin position="26"/>
        <end position="54"/>
    </location>
</feature>
<dbReference type="Gene3D" id="1.10.640.10">
    <property type="entry name" value="Haem peroxidase domain superfamily, animal type"/>
    <property type="match status" value="1"/>
</dbReference>
<keyword evidence="3" id="KW-0325">Glycoprotein</keyword>
<dbReference type="RefSeq" id="WP_104977721.1">
    <property type="nucleotide sequence ID" value="NZ_CP012673.1"/>
</dbReference>
<evidence type="ECO:0000313" key="5">
    <source>
        <dbReference type="EMBL" id="AUX39818.1"/>
    </source>
</evidence>
<comment type="subcellular location">
    <subcellularLocation>
        <location evidence="1">Secreted</location>
    </subcellularLocation>
</comment>
<organism evidence="5 6">
    <name type="scientific">Sorangium cellulosum</name>
    <name type="common">Polyangium cellulosum</name>
    <dbReference type="NCBI Taxonomy" id="56"/>
    <lineage>
        <taxon>Bacteria</taxon>
        <taxon>Pseudomonadati</taxon>
        <taxon>Myxococcota</taxon>
        <taxon>Polyangia</taxon>
        <taxon>Polyangiales</taxon>
        <taxon>Polyangiaceae</taxon>
        <taxon>Sorangium</taxon>
    </lineage>
</organism>
<gene>
    <name evidence="5" type="ORF">SOCE26_012130</name>
</gene>
<dbReference type="GO" id="GO:0005576">
    <property type="term" value="C:extracellular region"/>
    <property type="evidence" value="ECO:0007669"/>
    <property type="project" value="UniProtKB-SubCell"/>
</dbReference>
<dbReference type="GO" id="GO:0006979">
    <property type="term" value="P:response to oxidative stress"/>
    <property type="evidence" value="ECO:0007669"/>
    <property type="project" value="InterPro"/>
</dbReference>
<evidence type="ECO:0000256" key="2">
    <source>
        <dbReference type="ARBA" id="ARBA00022525"/>
    </source>
</evidence>
<dbReference type="InterPro" id="IPR010255">
    <property type="entry name" value="Haem_peroxidase_sf"/>
</dbReference>
<evidence type="ECO:0000256" key="3">
    <source>
        <dbReference type="ARBA" id="ARBA00023180"/>
    </source>
</evidence>
<dbReference type="EMBL" id="CP012673">
    <property type="protein sequence ID" value="AUX39818.1"/>
    <property type="molecule type" value="Genomic_DNA"/>
</dbReference>
<dbReference type="InterPro" id="IPR037120">
    <property type="entry name" value="Haem_peroxidase_sf_animal"/>
</dbReference>
<name>A0A2L0EKM1_SORCE</name>
<evidence type="ECO:0000313" key="6">
    <source>
        <dbReference type="Proteomes" id="UP000238348"/>
    </source>
</evidence>
<dbReference type="Proteomes" id="UP000238348">
    <property type="component" value="Chromosome"/>
</dbReference>
<dbReference type="PANTHER" id="PTHR11475">
    <property type="entry name" value="OXIDASE/PEROXIDASE"/>
    <property type="match status" value="1"/>
</dbReference>
<keyword evidence="2" id="KW-0964">Secreted</keyword>
<dbReference type="Pfam" id="PF03098">
    <property type="entry name" value="An_peroxidase"/>
    <property type="match status" value="1"/>
</dbReference>
<dbReference type="AlphaFoldDB" id="A0A2L0EKM1"/>
<dbReference type="GO" id="GO:0020037">
    <property type="term" value="F:heme binding"/>
    <property type="evidence" value="ECO:0007669"/>
    <property type="project" value="InterPro"/>
</dbReference>
<protein>
    <recommendedName>
        <fullName evidence="7">Peroxidase</fullName>
    </recommendedName>
</protein>
<evidence type="ECO:0000256" key="1">
    <source>
        <dbReference type="ARBA" id="ARBA00004613"/>
    </source>
</evidence>
<proteinExistence type="predicted"/>
<reference evidence="5 6" key="1">
    <citation type="submission" date="2015-09" db="EMBL/GenBank/DDBJ databases">
        <title>Sorangium comparison.</title>
        <authorList>
            <person name="Zaburannyi N."/>
            <person name="Bunk B."/>
            <person name="Overmann J."/>
            <person name="Mueller R."/>
        </authorList>
    </citation>
    <scope>NUCLEOTIDE SEQUENCE [LARGE SCALE GENOMIC DNA]</scope>
    <source>
        <strain evidence="5 6">So ce26</strain>
    </source>
</reference>
<accession>A0A2L0EKM1</accession>
<dbReference type="PANTHER" id="PTHR11475:SF4">
    <property type="entry name" value="CHORION PEROXIDASE"/>
    <property type="match status" value="1"/>
</dbReference>
<dbReference type="InterPro" id="IPR019791">
    <property type="entry name" value="Haem_peroxidase_animal"/>
</dbReference>
<dbReference type="OrthoDB" id="105077at2"/>
<dbReference type="SUPFAM" id="SSF48113">
    <property type="entry name" value="Heme-dependent peroxidases"/>
    <property type="match status" value="1"/>
</dbReference>
<sequence length="566" mass="62089">MSDRTNQLIEPKALQEVLKKRVHGHLEPRGYTGVPAAGSGESGTGRFGRMFPRLPAHQEDNGQLEQLGTPVEQGGSGLMVDQGGVGDSTIPAGFTYLGQFIDHDITFDTTSSLDKQNDPRALRNFRTPRLDLDSVYMGGPSDSTYLYDQTDPDKFLLGPSVNTGAFAHPTPDAAGDLPRNAQQIALIGDPRNDENLIVAQLHRQVLKFHNRVVDFVRSKGAAPAVVFSTAQQLVRWHYQWIVVHDYLKRIVGAPVVDDILRNGRQFYRFSGQPFIPVEFSVAAFRFGHSMVRDDYRFHRAESGRPFTPPRFATLGQFFRFTRQDTTAVQWVLHPDDWENFFETNAALPPVMARKIDPRLASTLHNLPNLAPNSGPTSLAARNLVRGLVMGLPSGQAVAQAMGIPVLKEEHLESGDTDGFLRKTGMLQATPLWFYLLKEAQVQHDGQLLGNVGGRIVAEVLIGLIQADSTSFLNIPPAPPIKLPTRIRDLGDMTTLARAAAIGLGESLAKSPGASLAPGAAINHPLLEKLTPNLGALLTRFRRWKPSLPSATPGTFTMADLIRFANQ</sequence>
<evidence type="ECO:0000256" key="4">
    <source>
        <dbReference type="SAM" id="MobiDB-lite"/>
    </source>
</evidence>
<dbReference type="GO" id="GO:0004601">
    <property type="term" value="F:peroxidase activity"/>
    <property type="evidence" value="ECO:0007669"/>
    <property type="project" value="InterPro"/>
</dbReference>
<dbReference type="CDD" id="cd09819">
    <property type="entry name" value="An_peroxidase_bacterial_1"/>
    <property type="match status" value="1"/>
</dbReference>
<dbReference type="PRINTS" id="PR00457">
    <property type="entry name" value="ANPEROXIDASE"/>
</dbReference>
<dbReference type="PROSITE" id="PS50292">
    <property type="entry name" value="PEROXIDASE_3"/>
    <property type="match status" value="1"/>
</dbReference>